<name>A0A1B0CNG2_LUTLO</name>
<evidence type="ECO:0000313" key="2">
    <source>
        <dbReference type="Proteomes" id="UP000092461"/>
    </source>
</evidence>
<accession>A0A1B0CNG2</accession>
<dbReference type="VEuPathDB" id="VectorBase:LLOJ006284"/>
<dbReference type="Proteomes" id="UP000092461">
    <property type="component" value="Unassembled WGS sequence"/>
</dbReference>
<dbReference type="AlphaFoldDB" id="A0A1B0CNG2"/>
<reference evidence="1" key="1">
    <citation type="submission" date="2020-05" db="UniProtKB">
        <authorList>
            <consortium name="EnsemblMetazoa"/>
        </authorList>
    </citation>
    <scope>IDENTIFICATION</scope>
    <source>
        <strain evidence="1">Jacobina</strain>
    </source>
</reference>
<proteinExistence type="predicted"/>
<sequence length="73" mass="8471">MFFPNIFFCVFPGGEFVVQRARGLYKESIGTNPTTPGCIVWEKIVLLFGVVQRPHLRILRNYQGLRIPKVNYK</sequence>
<keyword evidence="2" id="KW-1185">Reference proteome</keyword>
<dbReference type="VEuPathDB" id="VectorBase:LLONM1_011902"/>
<dbReference type="EMBL" id="AJWK01020296">
    <property type="status" value="NOT_ANNOTATED_CDS"/>
    <property type="molecule type" value="Genomic_DNA"/>
</dbReference>
<evidence type="ECO:0000313" key="1">
    <source>
        <dbReference type="EnsemblMetazoa" id="LLOJ006284-PA"/>
    </source>
</evidence>
<protein>
    <submittedName>
        <fullName evidence="1">Uncharacterized protein</fullName>
    </submittedName>
</protein>
<dbReference type="EnsemblMetazoa" id="LLOJ006284-RA">
    <property type="protein sequence ID" value="LLOJ006284-PA"/>
    <property type="gene ID" value="LLOJ006284"/>
</dbReference>
<organism evidence="1 2">
    <name type="scientific">Lutzomyia longipalpis</name>
    <name type="common">Sand fly</name>
    <dbReference type="NCBI Taxonomy" id="7200"/>
    <lineage>
        <taxon>Eukaryota</taxon>
        <taxon>Metazoa</taxon>
        <taxon>Ecdysozoa</taxon>
        <taxon>Arthropoda</taxon>
        <taxon>Hexapoda</taxon>
        <taxon>Insecta</taxon>
        <taxon>Pterygota</taxon>
        <taxon>Neoptera</taxon>
        <taxon>Endopterygota</taxon>
        <taxon>Diptera</taxon>
        <taxon>Nematocera</taxon>
        <taxon>Psychodoidea</taxon>
        <taxon>Psychodidae</taxon>
        <taxon>Lutzomyia</taxon>
        <taxon>Lutzomyia</taxon>
    </lineage>
</organism>